<evidence type="ECO:0000313" key="8">
    <source>
        <dbReference type="EMBL" id="VAV96421.1"/>
    </source>
</evidence>
<dbReference type="InterPro" id="IPR012340">
    <property type="entry name" value="NA-bd_OB-fold"/>
</dbReference>
<comment type="similarity">
    <text evidence="1">Belongs to the RecO family.</text>
</comment>
<dbReference type="PANTHER" id="PTHR33991">
    <property type="entry name" value="DNA REPAIR PROTEIN RECO"/>
    <property type="match status" value="1"/>
</dbReference>
<name>A0A3B0RZF5_9ZZZZ</name>
<protein>
    <recommendedName>
        <fullName evidence="2">DNA repair protein RecO</fullName>
    </recommendedName>
    <alternativeName>
        <fullName evidence="6">Recombination protein O</fullName>
    </alternativeName>
</protein>
<evidence type="ECO:0000256" key="2">
    <source>
        <dbReference type="ARBA" id="ARBA00021310"/>
    </source>
</evidence>
<reference evidence="8" key="1">
    <citation type="submission" date="2018-06" db="EMBL/GenBank/DDBJ databases">
        <authorList>
            <person name="Zhirakovskaya E."/>
        </authorList>
    </citation>
    <scope>NUCLEOTIDE SEQUENCE</scope>
</reference>
<evidence type="ECO:0000256" key="3">
    <source>
        <dbReference type="ARBA" id="ARBA00022763"/>
    </source>
</evidence>
<evidence type="ECO:0000256" key="1">
    <source>
        <dbReference type="ARBA" id="ARBA00007452"/>
    </source>
</evidence>
<dbReference type="InterPro" id="IPR003717">
    <property type="entry name" value="RecO"/>
</dbReference>
<evidence type="ECO:0000259" key="7">
    <source>
        <dbReference type="Pfam" id="PF11967"/>
    </source>
</evidence>
<feature type="domain" description="DNA replication/recombination mediator RecO N-terminal" evidence="7">
    <location>
        <begin position="4"/>
        <end position="78"/>
    </location>
</feature>
<dbReference type="GO" id="GO:0006310">
    <property type="term" value="P:DNA recombination"/>
    <property type="evidence" value="ECO:0007669"/>
    <property type="project" value="UniProtKB-KW"/>
</dbReference>
<evidence type="ECO:0000256" key="5">
    <source>
        <dbReference type="ARBA" id="ARBA00023204"/>
    </source>
</evidence>
<dbReference type="EMBL" id="UOEK01000099">
    <property type="protein sequence ID" value="VAV96421.1"/>
    <property type="molecule type" value="Genomic_DNA"/>
</dbReference>
<dbReference type="AlphaFoldDB" id="A0A3B0RZF5"/>
<accession>A0A3B0RZF5</accession>
<dbReference type="Pfam" id="PF11967">
    <property type="entry name" value="RecO_N"/>
    <property type="match status" value="1"/>
</dbReference>
<dbReference type="HAMAP" id="MF_00201">
    <property type="entry name" value="RecO"/>
    <property type="match status" value="1"/>
</dbReference>
<keyword evidence="4" id="KW-0233">DNA recombination</keyword>
<evidence type="ECO:0000256" key="6">
    <source>
        <dbReference type="ARBA" id="ARBA00033409"/>
    </source>
</evidence>
<gene>
    <name evidence="8" type="ORF">MNBD_ACTINO02-1521</name>
</gene>
<dbReference type="Gene3D" id="2.40.50.140">
    <property type="entry name" value="Nucleic acid-binding proteins"/>
    <property type="match status" value="1"/>
</dbReference>
<dbReference type="SUPFAM" id="SSF57863">
    <property type="entry name" value="ArfGap/RecO-like zinc finger"/>
    <property type="match status" value="1"/>
</dbReference>
<dbReference type="PANTHER" id="PTHR33991:SF1">
    <property type="entry name" value="DNA REPAIR PROTEIN RECO"/>
    <property type="match status" value="1"/>
</dbReference>
<dbReference type="NCBIfam" id="TIGR00613">
    <property type="entry name" value="reco"/>
    <property type="match status" value="1"/>
</dbReference>
<dbReference type="InterPro" id="IPR037278">
    <property type="entry name" value="ARFGAP/RecO"/>
</dbReference>
<dbReference type="Pfam" id="PF02565">
    <property type="entry name" value="RecO_C"/>
    <property type="match status" value="1"/>
</dbReference>
<keyword evidence="3" id="KW-0227">DNA damage</keyword>
<dbReference type="InterPro" id="IPR042242">
    <property type="entry name" value="RecO_C"/>
</dbReference>
<evidence type="ECO:0000256" key="4">
    <source>
        <dbReference type="ARBA" id="ARBA00023172"/>
    </source>
</evidence>
<organism evidence="8">
    <name type="scientific">hydrothermal vent metagenome</name>
    <dbReference type="NCBI Taxonomy" id="652676"/>
    <lineage>
        <taxon>unclassified sequences</taxon>
        <taxon>metagenomes</taxon>
        <taxon>ecological metagenomes</taxon>
    </lineage>
</organism>
<dbReference type="SUPFAM" id="SSF50249">
    <property type="entry name" value="Nucleic acid-binding proteins"/>
    <property type="match status" value="1"/>
</dbReference>
<dbReference type="InterPro" id="IPR022572">
    <property type="entry name" value="DNA_rep/recomb_RecO_N"/>
</dbReference>
<dbReference type="GO" id="GO:0006302">
    <property type="term" value="P:double-strand break repair"/>
    <property type="evidence" value="ECO:0007669"/>
    <property type="project" value="TreeGrafter"/>
</dbReference>
<dbReference type="GO" id="GO:0043590">
    <property type="term" value="C:bacterial nucleoid"/>
    <property type="evidence" value="ECO:0007669"/>
    <property type="project" value="TreeGrafter"/>
</dbReference>
<sequence length="239" mass="25652">MGIRNDQGIVLRSYPFGEADRIVVLLSPNNGKIRTVAKGVRKTKSRFGGRLETFSHVDLQLYEGRNLDTITAASLIDGHGNIRNDLDSVSAAGTMVEVVDAVAQEGESSLRMFLLLQRGLKTLDLAGAHPDLVTAFLIKAAAVIGLAPSFDECASCGSESNLKRFSFAEGGVVCESCRQPGAYALRAGVVGYLSNMAAADLHTLPAVDRSFSGDALGITRRFIEFHLERRLRTLAVLDG</sequence>
<dbReference type="Gene3D" id="1.20.1440.120">
    <property type="entry name" value="Recombination protein O, C-terminal domain"/>
    <property type="match status" value="1"/>
</dbReference>
<keyword evidence="5" id="KW-0234">DNA repair</keyword>
<proteinExistence type="inferred from homology"/>